<evidence type="ECO:0000313" key="4">
    <source>
        <dbReference type="Proteomes" id="UP000295611"/>
    </source>
</evidence>
<accession>A0A4R7BBP3</accession>
<dbReference type="Gene3D" id="3.40.50.2300">
    <property type="match status" value="1"/>
</dbReference>
<keyword evidence="4" id="KW-1185">Reference proteome</keyword>
<organism evidence="3 4">
    <name type="scientific">Paludibacterium purpuratum</name>
    <dbReference type="NCBI Taxonomy" id="1144873"/>
    <lineage>
        <taxon>Bacteria</taxon>
        <taxon>Pseudomonadati</taxon>
        <taxon>Pseudomonadota</taxon>
        <taxon>Betaproteobacteria</taxon>
        <taxon>Neisseriales</taxon>
        <taxon>Chromobacteriaceae</taxon>
        <taxon>Paludibacterium</taxon>
    </lineage>
</organism>
<evidence type="ECO:0000259" key="2">
    <source>
        <dbReference type="PROSITE" id="PS50110"/>
    </source>
</evidence>
<keyword evidence="1" id="KW-0597">Phosphoprotein</keyword>
<reference evidence="3 4" key="1">
    <citation type="submission" date="2019-03" db="EMBL/GenBank/DDBJ databases">
        <title>Genomic Encyclopedia of Type Strains, Phase III (KMG-III): the genomes of soil and plant-associated and newly described type strains.</title>
        <authorList>
            <person name="Whitman W."/>
        </authorList>
    </citation>
    <scope>NUCLEOTIDE SEQUENCE [LARGE SCALE GENOMIC DNA]</scope>
    <source>
        <strain evidence="3 4">CECT 8976</strain>
    </source>
</reference>
<feature type="domain" description="Response regulatory" evidence="2">
    <location>
        <begin position="1"/>
        <end position="157"/>
    </location>
</feature>
<dbReference type="PROSITE" id="PS50110">
    <property type="entry name" value="RESPONSE_REGULATORY"/>
    <property type="match status" value="1"/>
</dbReference>
<comment type="caution">
    <text evidence="3">The sequence shown here is derived from an EMBL/GenBank/DDBJ whole genome shotgun (WGS) entry which is preliminary data.</text>
</comment>
<name>A0A4R7BBP3_9NEIS</name>
<dbReference type="InterPro" id="IPR011006">
    <property type="entry name" value="CheY-like_superfamily"/>
</dbReference>
<proteinExistence type="predicted"/>
<protein>
    <submittedName>
        <fullName evidence="3">Response regulator receiver domain-containing protein</fullName>
    </submittedName>
</protein>
<evidence type="ECO:0000256" key="1">
    <source>
        <dbReference type="PROSITE-ProRule" id="PRU00169"/>
    </source>
</evidence>
<sequence>MVALVDDSRAFLDNLSLQLDANLAFRLYDAPLDALADLNGPSSSSPLIERFFSVSPFGDELPMSHRVLDLNLDNILREVHNRHRFERISVVVVDYDMPEIDGLAFCRGIENPAIKKILLTGKADEKLAVQAFNQGLIDRFILKQDADVIPTLNQAIAELQVAYFEHMARTVMEALSLGSYRFLRDAHFAVAFAELRARLNIVEFYLTATPDGFLMLDAQGKAHLMIIKTEEDLRSHYDIAQDQGAPAALLQRLASRLYVPYFPTPEGEYMPHCRNWQAYLHPATAFLGEELYHYAVVSNPTGGDLKGIVSYNAFLEWLDQQEGGQQ</sequence>
<feature type="modified residue" description="4-aspartylphosphate" evidence="1">
    <location>
        <position position="94"/>
    </location>
</feature>
<dbReference type="InterPro" id="IPR001789">
    <property type="entry name" value="Sig_transdc_resp-reg_receiver"/>
</dbReference>
<evidence type="ECO:0000313" key="3">
    <source>
        <dbReference type="EMBL" id="TDR81512.1"/>
    </source>
</evidence>
<gene>
    <name evidence="3" type="ORF">DFP86_103165</name>
</gene>
<dbReference type="Pfam" id="PF00072">
    <property type="entry name" value="Response_reg"/>
    <property type="match status" value="1"/>
</dbReference>
<dbReference type="SUPFAM" id="SSF52172">
    <property type="entry name" value="CheY-like"/>
    <property type="match status" value="1"/>
</dbReference>
<dbReference type="Proteomes" id="UP000295611">
    <property type="component" value="Unassembled WGS sequence"/>
</dbReference>
<dbReference type="EMBL" id="SNZP01000003">
    <property type="protein sequence ID" value="TDR81512.1"/>
    <property type="molecule type" value="Genomic_DNA"/>
</dbReference>
<dbReference type="AlphaFoldDB" id="A0A4R7BBP3"/>
<dbReference type="GO" id="GO:0000160">
    <property type="term" value="P:phosphorelay signal transduction system"/>
    <property type="evidence" value="ECO:0007669"/>
    <property type="project" value="InterPro"/>
</dbReference>